<evidence type="ECO:0000256" key="12">
    <source>
        <dbReference type="RuleBase" id="RU003357"/>
    </source>
</evidence>
<dbReference type="InterPro" id="IPR011276">
    <property type="entry name" value="TonB_haem/Hb_rcpt"/>
</dbReference>
<dbReference type="InterPro" id="IPR010949">
    <property type="entry name" value="TonB_Hb/transfer/lactofer_rcpt"/>
</dbReference>
<dbReference type="CDD" id="cd01347">
    <property type="entry name" value="ligand_gated_channel"/>
    <property type="match status" value="1"/>
</dbReference>
<evidence type="ECO:0000256" key="3">
    <source>
        <dbReference type="ARBA" id="ARBA00022448"/>
    </source>
</evidence>
<keyword evidence="3 11" id="KW-0813">Transport</keyword>
<dbReference type="InterPro" id="IPR039426">
    <property type="entry name" value="TonB-dep_rcpt-like"/>
</dbReference>
<evidence type="ECO:0000256" key="9">
    <source>
        <dbReference type="ARBA" id="ARBA00023170"/>
    </source>
</evidence>
<evidence type="ECO:0000256" key="4">
    <source>
        <dbReference type="ARBA" id="ARBA00022452"/>
    </source>
</evidence>
<dbReference type="NCBIfam" id="TIGR01786">
    <property type="entry name" value="TonB-hemlactrns"/>
    <property type="match status" value="1"/>
</dbReference>
<dbReference type="AlphaFoldDB" id="A0A4R2NDB0"/>
<dbReference type="PROSITE" id="PS52016">
    <property type="entry name" value="TONB_DEPENDENT_REC_3"/>
    <property type="match status" value="1"/>
</dbReference>
<dbReference type="GO" id="GO:0015232">
    <property type="term" value="F:heme transmembrane transporter activity"/>
    <property type="evidence" value="ECO:0007669"/>
    <property type="project" value="InterPro"/>
</dbReference>
<proteinExistence type="inferred from homology"/>
<evidence type="ECO:0000259" key="16">
    <source>
        <dbReference type="Pfam" id="PF07715"/>
    </source>
</evidence>
<comment type="subcellular location">
    <subcellularLocation>
        <location evidence="1 11">Cell outer membrane</location>
        <topology evidence="1 11">Multi-pass membrane protein</topology>
    </subcellularLocation>
</comment>
<evidence type="ECO:0000313" key="18">
    <source>
        <dbReference type="Proteomes" id="UP000295182"/>
    </source>
</evidence>
<keyword evidence="8 11" id="KW-0472">Membrane</keyword>
<organism evidence="17 18">
    <name type="scientific">Simplicispira metamorpha</name>
    <dbReference type="NCBI Taxonomy" id="80881"/>
    <lineage>
        <taxon>Bacteria</taxon>
        <taxon>Pseudomonadati</taxon>
        <taxon>Pseudomonadota</taxon>
        <taxon>Betaproteobacteria</taxon>
        <taxon>Burkholderiales</taxon>
        <taxon>Comamonadaceae</taxon>
        <taxon>Simplicispira</taxon>
    </lineage>
</organism>
<dbReference type="InterPro" id="IPR036942">
    <property type="entry name" value="Beta-barrel_TonB_sf"/>
</dbReference>
<dbReference type="Proteomes" id="UP000295182">
    <property type="component" value="Unassembled WGS sequence"/>
</dbReference>
<keyword evidence="10 11" id="KW-0998">Cell outer membrane</keyword>
<evidence type="ECO:0000256" key="14">
    <source>
        <dbReference type="SAM" id="SignalP"/>
    </source>
</evidence>
<protein>
    <submittedName>
        <fullName evidence="17">Hemoglobin/transferrin/lactoferrin receptor protein</fullName>
    </submittedName>
</protein>
<dbReference type="EMBL" id="SLXH01000006">
    <property type="protein sequence ID" value="TCP19239.1"/>
    <property type="molecule type" value="Genomic_DNA"/>
</dbReference>
<evidence type="ECO:0000256" key="5">
    <source>
        <dbReference type="ARBA" id="ARBA00022692"/>
    </source>
</evidence>
<keyword evidence="4 11" id="KW-1134">Transmembrane beta strand</keyword>
<evidence type="ECO:0000256" key="2">
    <source>
        <dbReference type="ARBA" id="ARBA00009810"/>
    </source>
</evidence>
<comment type="caution">
    <text evidence="17">The sequence shown here is derived from an EMBL/GenBank/DDBJ whole genome shotgun (WGS) entry which is preliminary data.</text>
</comment>
<keyword evidence="7 12" id="KW-0798">TonB box</keyword>
<dbReference type="Gene3D" id="2.40.170.20">
    <property type="entry name" value="TonB-dependent receptor, beta-barrel domain"/>
    <property type="match status" value="1"/>
</dbReference>
<accession>A0A4R2NDB0</accession>
<dbReference type="InterPro" id="IPR000531">
    <property type="entry name" value="Beta-barrel_TonB"/>
</dbReference>
<dbReference type="InterPro" id="IPR012910">
    <property type="entry name" value="Plug_dom"/>
</dbReference>
<dbReference type="RefSeq" id="WP_119012276.1">
    <property type="nucleotide sequence ID" value="NZ_QXNC01000004.1"/>
</dbReference>
<name>A0A4R2NDB0_9BURK</name>
<evidence type="ECO:0000259" key="15">
    <source>
        <dbReference type="Pfam" id="PF00593"/>
    </source>
</evidence>
<dbReference type="GO" id="GO:0009279">
    <property type="term" value="C:cell outer membrane"/>
    <property type="evidence" value="ECO:0007669"/>
    <property type="project" value="UniProtKB-SubCell"/>
</dbReference>
<evidence type="ECO:0000256" key="1">
    <source>
        <dbReference type="ARBA" id="ARBA00004571"/>
    </source>
</evidence>
<dbReference type="InterPro" id="IPR037066">
    <property type="entry name" value="Plug_dom_sf"/>
</dbReference>
<gene>
    <name evidence="17" type="ORF">EV674_10684</name>
</gene>
<dbReference type="OrthoDB" id="9764669at2"/>
<reference evidence="17 18" key="1">
    <citation type="submission" date="2019-03" db="EMBL/GenBank/DDBJ databases">
        <title>Genomic Encyclopedia of Type Strains, Phase IV (KMG-IV): sequencing the most valuable type-strain genomes for metagenomic binning, comparative biology and taxonomic classification.</title>
        <authorList>
            <person name="Goeker M."/>
        </authorList>
    </citation>
    <scope>NUCLEOTIDE SEQUENCE [LARGE SCALE GENOMIC DNA]</scope>
    <source>
        <strain evidence="17 18">DSM 1837</strain>
    </source>
</reference>
<dbReference type="Pfam" id="PF07715">
    <property type="entry name" value="Plug"/>
    <property type="match status" value="1"/>
</dbReference>
<evidence type="ECO:0000256" key="7">
    <source>
        <dbReference type="ARBA" id="ARBA00023077"/>
    </source>
</evidence>
<keyword evidence="18" id="KW-1185">Reference proteome</keyword>
<dbReference type="GO" id="GO:0044718">
    <property type="term" value="P:siderophore transmembrane transport"/>
    <property type="evidence" value="ECO:0007669"/>
    <property type="project" value="TreeGrafter"/>
</dbReference>
<evidence type="ECO:0000256" key="6">
    <source>
        <dbReference type="ARBA" id="ARBA00022729"/>
    </source>
</evidence>
<feature type="signal peptide" evidence="14">
    <location>
        <begin position="1"/>
        <end position="30"/>
    </location>
</feature>
<feature type="domain" description="TonB-dependent receptor-like beta-barrel" evidence="15">
    <location>
        <begin position="318"/>
        <end position="721"/>
    </location>
</feature>
<keyword evidence="5 11" id="KW-0812">Transmembrane</keyword>
<feature type="domain" description="TonB-dependent receptor plug" evidence="16">
    <location>
        <begin position="57"/>
        <end position="175"/>
    </location>
</feature>
<dbReference type="PROSITE" id="PS51257">
    <property type="entry name" value="PROKAR_LIPOPROTEIN"/>
    <property type="match status" value="1"/>
</dbReference>
<keyword evidence="6 14" id="KW-0732">Signal</keyword>
<evidence type="ECO:0000256" key="11">
    <source>
        <dbReference type="PROSITE-ProRule" id="PRU01360"/>
    </source>
</evidence>
<sequence>MPHPLRTRRPSRHALLPLAWLACLACQANAQDKPTNAAATLREVVVSGSRSEQLGDELPVSLDVVNQQEAEFSQMQDIRDAVRDLPNLSVPRGPSRFAITGPARSTGRDGNAGFQIRGLGGNRVLMLVDGVRVPHSYIFGSNAFGRDYLSMDLLKRLEVLRGPSSALYGSDGLAGLVNLITHEPADFLHSSTGEATSLGGRISTAWSGDDRGRGLSATVAGRASDSVQWLLTASGHRAHGLQTRGDIDTPDTRRTTANPQHDRDTALLGKLVFQPDGWQKHVFTLEQVDKESSVNLLSSRAPLPLGGTPAQQAAAVMDERAESTSTRQRLTWDARYQINTALANEVRTVLGVQRASARQLGTSDLYRNPDRVRDVFYEETTWQAGIQASQSTSLDNGWARKLTYGLDYQSADLSNLYTGVNPLPPEVFPLKRFPDTRESGSALYAQSEWMNERWSIVPGVRLDWFAVDVRTQEGFYPPAKRPARSLSGSAVSPKLGVMYQVRPGWSLFGNYAGGFRAPSAYQVNGYYENLAEHVVIAPNPNLRPEKSRNLELGLRTRLNRLQADVAVFSGRFSQLIQEQRFISGAGTLADPKVFQTVNIDQARIHGFEVKGHYDWGLWAGGRWGTPFSYGQARGKNTLTGTPLSSVEPAKLSLGLDYQTATWSTRLVVRHHAAKRAQDIDSSETVKAPKVQITVPAATTLDWFAQWRLRKDVRLNVGIVNLTNRKYWMWSDVRGLESSSTVADAYTQPGRSAQLSLVVDF</sequence>
<feature type="chain" id="PRO_5020285071" evidence="14">
    <location>
        <begin position="31"/>
        <end position="760"/>
    </location>
</feature>
<dbReference type="GO" id="GO:0015344">
    <property type="term" value="F:siderophore uptake transmembrane transporter activity"/>
    <property type="evidence" value="ECO:0007669"/>
    <property type="project" value="TreeGrafter"/>
</dbReference>
<comment type="similarity">
    <text evidence="2 11 12">Belongs to the TonB-dependent receptor family.</text>
</comment>
<dbReference type="SUPFAM" id="SSF56935">
    <property type="entry name" value="Porins"/>
    <property type="match status" value="1"/>
</dbReference>
<evidence type="ECO:0000313" key="17">
    <source>
        <dbReference type="EMBL" id="TCP19239.1"/>
    </source>
</evidence>
<evidence type="ECO:0000256" key="10">
    <source>
        <dbReference type="ARBA" id="ARBA00023237"/>
    </source>
</evidence>
<feature type="compositionally biased region" description="Basic and acidic residues" evidence="13">
    <location>
        <begin position="245"/>
        <end position="260"/>
    </location>
</feature>
<dbReference type="PANTHER" id="PTHR30069:SF29">
    <property type="entry name" value="HEMOGLOBIN AND HEMOGLOBIN-HAPTOGLOBIN-BINDING PROTEIN 1-RELATED"/>
    <property type="match status" value="1"/>
</dbReference>
<evidence type="ECO:0000256" key="13">
    <source>
        <dbReference type="SAM" id="MobiDB-lite"/>
    </source>
</evidence>
<keyword evidence="9 17" id="KW-0675">Receptor</keyword>
<evidence type="ECO:0000256" key="8">
    <source>
        <dbReference type="ARBA" id="ARBA00023136"/>
    </source>
</evidence>
<dbReference type="Gene3D" id="2.170.130.10">
    <property type="entry name" value="TonB-dependent receptor, plug domain"/>
    <property type="match status" value="1"/>
</dbReference>
<dbReference type="NCBIfam" id="TIGR01785">
    <property type="entry name" value="TonB-hemin"/>
    <property type="match status" value="1"/>
</dbReference>
<dbReference type="PANTHER" id="PTHR30069">
    <property type="entry name" value="TONB-DEPENDENT OUTER MEMBRANE RECEPTOR"/>
    <property type="match status" value="1"/>
</dbReference>
<dbReference type="Pfam" id="PF00593">
    <property type="entry name" value="TonB_dep_Rec_b-barrel"/>
    <property type="match status" value="1"/>
</dbReference>
<feature type="region of interest" description="Disordered" evidence="13">
    <location>
        <begin position="240"/>
        <end position="260"/>
    </location>
</feature>